<reference evidence="1" key="1">
    <citation type="submission" date="2020-07" db="EMBL/GenBank/DDBJ databases">
        <title>Multicomponent nature underlies the extraordinary mechanical properties of spider dragline silk.</title>
        <authorList>
            <person name="Kono N."/>
            <person name="Nakamura H."/>
            <person name="Mori M."/>
            <person name="Yoshida Y."/>
            <person name="Ohtoshi R."/>
            <person name="Malay A.D."/>
            <person name="Moran D.A.P."/>
            <person name="Tomita M."/>
            <person name="Numata K."/>
            <person name="Arakawa K."/>
        </authorList>
    </citation>
    <scope>NUCLEOTIDE SEQUENCE</scope>
</reference>
<dbReference type="EMBL" id="BMAO01036578">
    <property type="protein sequence ID" value="GFR11715.1"/>
    <property type="molecule type" value="Genomic_DNA"/>
</dbReference>
<keyword evidence="2" id="KW-1185">Reference proteome</keyword>
<accession>A0A8X6IV49</accession>
<dbReference type="Proteomes" id="UP000887116">
    <property type="component" value="Unassembled WGS sequence"/>
</dbReference>
<name>A0A8X6IV49_TRICU</name>
<protein>
    <submittedName>
        <fullName evidence="1">Uncharacterized protein</fullName>
    </submittedName>
</protein>
<sequence length="187" mass="22341">MLETLKKWGIDLTLKVKDLFSSSESQVYVKNLRKVMIYEDGRKCQYLKNYDQIVDSGRVIKKNDKLVKDKDGNPEYQLIYNEYKFDLALVKEIDKKSYFTIDFLVSKGRREVNDYSKFYKPFKFSKIDLEKHLPVFEVDTKLLRLTNSSFLAKKVASSMMTREKLMRKIEMKKEEMENYYTLVITRS</sequence>
<evidence type="ECO:0000313" key="1">
    <source>
        <dbReference type="EMBL" id="GFR11715.1"/>
    </source>
</evidence>
<organism evidence="1 2">
    <name type="scientific">Trichonephila clavata</name>
    <name type="common">Joro spider</name>
    <name type="synonym">Nephila clavata</name>
    <dbReference type="NCBI Taxonomy" id="2740835"/>
    <lineage>
        <taxon>Eukaryota</taxon>
        <taxon>Metazoa</taxon>
        <taxon>Ecdysozoa</taxon>
        <taxon>Arthropoda</taxon>
        <taxon>Chelicerata</taxon>
        <taxon>Arachnida</taxon>
        <taxon>Araneae</taxon>
        <taxon>Araneomorphae</taxon>
        <taxon>Entelegynae</taxon>
        <taxon>Araneoidea</taxon>
        <taxon>Nephilidae</taxon>
        <taxon>Trichonephila</taxon>
    </lineage>
</organism>
<evidence type="ECO:0000313" key="2">
    <source>
        <dbReference type="Proteomes" id="UP000887116"/>
    </source>
</evidence>
<proteinExistence type="predicted"/>
<gene>
    <name evidence="1" type="primary">TV41_00180</name>
    <name evidence="1" type="ORF">TNCT_547741</name>
</gene>
<comment type="caution">
    <text evidence="1">The sequence shown here is derived from an EMBL/GenBank/DDBJ whole genome shotgun (WGS) entry which is preliminary data.</text>
</comment>
<dbReference type="AlphaFoldDB" id="A0A8X6IV49"/>